<evidence type="ECO:0000313" key="4">
    <source>
        <dbReference type="Proteomes" id="UP000199065"/>
    </source>
</evidence>
<reference evidence="3 4" key="1">
    <citation type="submission" date="2016-10" db="EMBL/GenBank/DDBJ databases">
        <authorList>
            <person name="de Groot N.N."/>
        </authorList>
    </citation>
    <scope>NUCLEOTIDE SEQUENCE [LARGE SCALE GENOMIC DNA]</scope>
    <source>
        <strain>J11</strain>
        <strain evidence="4">PG 39</strain>
    </source>
</reference>
<dbReference type="Gene3D" id="3.40.50.720">
    <property type="entry name" value="NAD(P)-binding Rossmann-like Domain"/>
    <property type="match status" value="1"/>
</dbReference>
<dbReference type="RefSeq" id="WP_092286542.1">
    <property type="nucleotide sequence ID" value="NZ_FOPJ01000012.1"/>
</dbReference>
<dbReference type="SUPFAM" id="SSF51735">
    <property type="entry name" value="NAD(P)-binding Rossmann-fold domains"/>
    <property type="match status" value="1"/>
</dbReference>
<dbReference type="OrthoDB" id="190266at2"/>
<dbReference type="PANTHER" id="PTHR42793:SF1">
    <property type="entry name" value="PEPTIDYL-LYSINE N-ACETYLTRANSFERASE PATZ"/>
    <property type="match status" value="1"/>
</dbReference>
<dbReference type="GO" id="GO:0016747">
    <property type="term" value="F:acyltransferase activity, transferring groups other than amino-acyl groups"/>
    <property type="evidence" value="ECO:0007669"/>
    <property type="project" value="InterPro"/>
</dbReference>
<dbReference type="InterPro" id="IPR036291">
    <property type="entry name" value="NAD(P)-bd_dom_sf"/>
</dbReference>
<protein>
    <submittedName>
        <fullName evidence="3">Acyl-CoA synthetase (NDP forming)</fullName>
    </submittedName>
</protein>
<dbReference type="Pfam" id="PF00583">
    <property type="entry name" value="Acetyltransf_1"/>
    <property type="match status" value="1"/>
</dbReference>
<dbReference type="Proteomes" id="UP000199065">
    <property type="component" value="Unassembled WGS sequence"/>
</dbReference>
<dbReference type="GO" id="GO:0005524">
    <property type="term" value="F:ATP binding"/>
    <property type="evidence" value="ECO:0007669"/>
    <property type="project" value="InterPro"/>
</dbReference>
<dbReference type="EMBL" id="FOPJ01000012">
    <property type="protein sequence ID" value="SFG73650.1"/>
    <property type="molecule type" value="Genomic_DNA"/>
</dbReference>
<feature type="region of interest" description="Disordered" evidence="1">
    <location>
        <begin position="241"/>
        <end position="260"/>
    </location>
</feature>
<evidence type="ECO:0000256" key="1">
    <source>
        <dbReference type="SAM" id="MobiDB-lite"/>
    </source>
</evidence>
<keyword evidence="4" id="KW-1185">Reference proteome</keyword>
<proteinExistence type="predicted"/>
<dbReference type="Gene3D" id="3.40.50.261">
    <property type="entry name" value="Succinyl-CoA synthetase domains"/>
    <property type="match status" value="2"/>
</dbReference>
<name>A0A1I2U975_9CORY</name>
<dbReference type="PANTHER" id="PTHR42793">
    <property type="entry name" value="COA BINDING DOMAIN CONTAINING PROTEIN"/>
    <property type="match status" value="1"/>
</dbReference>
<dbReference type="Gene3D" id="3.40.630.30">
    <property type="match status" value="1"/>
</dbReference>
<dbReference type="Pfam" id="PF13549">
    <property type="entry name" value="ATP-grasp_5"/>
    <property type="match status" value="1"/>
</dbReference>
<dbReference type="Pfam" id="PF13607">
    <property type="entry name" value="Succ_CoA_lig"/>
    <property type="match status" value="1"/>
</dbReference>
<dbReference type="InterPro" id="IPR000182">
    <property type="entry name" value="GNAT_dom"/>
</dbReference>
<gene>
    <name evidence="3" type="ORF">SAMN05660282_01785</name>
</gene>
<sequence length="904" mass="98085">MNWEADIVLADGGVAHLRRVEPEDRERFIEFYDRVSDTSKYLRFFSAHPTLGEDDLDRWVNVDHHDRVTLVITERDRIIATARYEIVQQFLPARVGDVSFLVQDDHHGRGAANILLEHLAQIGRECGVERFFAEMLTQNRSMVQVFVRAGYLVKPELEDGFITVDFPIDPTQRSKEVMLQREHRAEASAIRRLLEPRHVAVVGDVEEMRSIVAGIVDSGFRGELHVVTSAARDEAGVVEGEVAAEPSSAEESSLAEPSRPRSAASLLQGLPGVVDLVVVAYHKETLDEILAAAAAKEARGLVVVAQGGSPGLRGEEIREFVEKARSYGLRAFGPASLGVINADPRVRLNASPAPMPRPGSVGLFTQSAGVATLALARAIERRCGLSTFIATGAFADITANDVIQFWAEDADTQICLLSLDAIGNPRKFFRVLRRLALEKHVVVFTPSRALGTARHYDLPGLISAPAGALDEVISRSGAMVVQRRDTMFDIAQILARQPLPRGRKVALIANSKGLLSQMHQAALRFDLQPDPRMSHGSTLAEATQEALAEPGVHAVLVAVVDIRGENTQNYYELLRELAAGTTRTPLIASFVGFKQPHTFGARNPESAEEQGELPIFATYADALEAISLIRRNEEMRAAARPTVEELEERHDLREEKVLQMVAEMNLEEARAATDEECAAILAAYGIDLVPWVPVENLEEATEAAAGMGWGVVLKALSPVVRGRPELSAVVRHIGDPTSMRQAWASLGRIAVELGVAGEPDPSVLQPVIQATVPAGASLSMRAIEDPVLGPMVSVGASGLASDLVGDRAWRVPPLRRSDASAMLEQLAAAPILHGYRGATPSRLDSIEDLLIKLARLKDDIAALVEIELTPVVASADNTYVVGARMRVAPLSTERDPLARGLSAT</sequence>
<dbReference type="PROSITE" id="PS51186">
    <property type="entry name" value="GNAT"/>
    <property type="match status" value="1"/>
</dbReference>
<dbReference type="STRING" id="185761.SAMN05660282_01785"/>
<dbReference type="AlphaFoldDB" id="A0A1I2U975"/>
<dbReference type="InterPro" id="IPR016102">
    <property type="entry name" value="Succinyl-CoA_synth-like"/>
</dbReference>
<feature type="domain" description="N-acetyltransferase" evidence="2">
    <location>
        <begin position="15"/>
        <end position="173"/>
    </location>
</feature>
<dbReference type="SUPFAM" id="SSF52210">
    <property type="entry name" value="Succinyl-CoA synthetase domains"/>
    <property type="match status" value="2"/>
</dbReference>
<evidence type="ECO:0000259" key="2">
    <source>
        <dbReference type="PROSITE" id="PS51186"/>
    </source>
</evidence>
<dbReference type="SUPFAM" id="SSF55729">
    <property type="entry name" value="Acyl-CoA N-acyltransferases (Nat)"/>
    <property type="match status" value="1"/>
</dbReference>
<organism evidence="3 4">
    <name type="scientific">Corynebacterium spheniscorum</name>
    <dbReference type="NCBI Taxonomy" id="185761"/>
    <lineage>
        <taxon>Bacteria</taxon>
        <taxon>Bacillati</taxon>
        <taxon>Actinomycetota</taxon>
        <taxon>Actinomycetes</taxon>
        <taxon>Mycobacteriales</taxon>
        <taxon>Corynebacteriaceae</taxon>
        <taxon>Corynebacterium</taxon>
    </lineage>
</organism>
<dbReference type="InterPro" id="IPR032875">
    <property type="entry name" value="Succ_CoA_lig_flav_dom"/>
</dbReference>
<dbReference type="Gene3D" id="3.30.1490.20">
    <property type="entry name" value="ATP-grasp fold, A domain"/>
    <property type="match status" value="1"/>
</dbReference>
<dbReference type="InterPro" id="IPR016181">
    <property type="entry name" value="Acyl_CoA_acyltransferase"/>
</dbReference>
<dbReference type="SUPFAM" id="SSF56059">
    <property type="entry name" value="Glutathione synthetase ATP-binding domain-like"/>
    <property type="match status" value="1"/>
</dbReference>
<accession>A0A1I2U975</accession>
<evidence type="ECO:0000313" key="3">
    <source>
        <dbReference type="EMBL" id="SFG73650.1"/>
    </source>
</evidence>
<dbReference type="InterPro" id="IPR013815">
    <property type="entry name" value="ATP_grasp_subdomain_1"/>
</dbReference>
<dbReference type="Gene3D" id="3.30.470.20">
    <property type="entry name" value="ATP-grasp fold, B domain"/>
    <property type="match status" value="1"/>
</dbReference>